<dbReference type="InterPro" id="IPR042095">
    <property type="entry name" value="SUMF_sf"/>
</dbReference>
<reference evidence="3 4" key="1">
    <citation type="submission" date="2018-04" db="EMBL/GenBank/DDBJ databases">
        <title>Sphingobacterium sp. M46 Genome.</title>
        <authorList>
            <person name="Cheng J."/>
            <person name="Li Y."/>
        </authorList>
    </citation>
    <scope>NUCLEOTIDE SEQUENCE [LARGE SCALE GENOMIC DNA]</scope>
    <source>
        <strain evidence="3 4">M46</strain>
    </source>
</reference>
<dbReference type="EMBL" id="QCXX01000001">
    <property type="protein sequence ID" value="PUV25686.1"/>
    <property type="molecule type" value="Genomic_DNA"/>
</dbReference>
<dbReference type="Gene3D" id="3.90.1580.10">
    <property type="entry name" value="paralog of FGE (formylglycine-generating enzyme)"/>
    <property type="match status" value="1"/>
</dbReference>
<evidence type="ECO:0000256" key="1">
    <source>
        <dbReference type="SAM" id="SignalP"/>
    </source>
</evidence>
<feature type="domain" description="Sulfatase-modifying factor enzyme-like" evidence="2">
    <location>
        <begin position="38"/>
        <end position="271"/>
    </location>
</feature>
<dbReference type="PANTHER" id="PTHR23150:SF19">
    <property type="entry name" value="FORMYLGLYCINE-GENERATING ENZYME"/>
    <property type="match status" value="1"/>
</dbReference>
<sequence length="322" mass="36470">MLKRFLIPVLLFAGVHAIAQNKLDPYEQTIAGTNLSFKMVAIPGGSFKMGSVSGGKEDEKPAHEVKLDPFWMGQYEVTWDLFEPFLYKDYEIAKSKDGKVAPEIDAVTRPTKPYLDMTFGFGKEGHPALAMTHYNAIQFCKWLYVRTGVFYRLPTEAEWEYAARAGAKTAYFFGDNDTQLGEYAWFKDNAEQKTHVVGEKKPNPWGLYDIYGNVGEWTYDQYKADSYAEGKDKVLTNPVVVPTTLYPNVVRGGAFDSAAADLRSAARGASDPIWKQLDPQVPKSNWWFPEAPFVGMRLVRPLNPPSHEEIMAYYDKKPIKDF</sequence>
<organism evidence="3 4">
    <name type="scientific">Sphingobacterium athyrii</name>
    <dbReference type="NCBI Taxonomy" id="2152717"/>
    <lineage>
        <taxon>Bacteria</taxon>
        <taxon>Pseudomonadati</taxon>
        <taxon>Bacteroidota</taxon>
        <taxon>Sphingobacteriia</taxon>
        <taxon>Sphingobacteriales</taxon>
        <taxon>Sphingobacteriaceae</taxon>
        <taxon>Sphingobacterium</taxon>
    </lineage>
</organism>
<evidence type="ECO:0000313" key="3">
    <source>
        <dbReference type="EMBL" id="PUV25686.1"/>
    </source>
</evidence>
<dbReference type="GO" id="GO:0120147">
    <property type="term" value="F:formylglycine-generating oxidase activity"/>
    <property type="evidence" value="ECO:0007669"/>
    <property type="project" value="TreeGrafter"/>
</dbReference>
<dbReference type="InterPro" id="IPR005532">
    <property type="entry name" value="SUMF_dom"/>
</dbReference>
<dbReference type="Pfam" id="PF03781">
    <property type="entry name" value="FGE-sulfatase"/>
    <property type="match status" value="1"/>
</dbReference>
<protein>
    <submittedName>
        <fullName evidence="3">Sulfatase-modifying factor</fullName>
    </submittedName>
</protein>
<dbReference type="InterPro" id="IPR051043">
    <property type="entry name" value="Sulfatase_Mod_Factor_Kinase"/>
</dbReference>
<name>A0A363NXZ1_9SPHI</name>
<dbReference type="SUPFAM" id="SSF56436">
    <property type="entry name" value="C-type lectin-like"/>
    <property type="match status" value="1"/>
</dbReference>
<evidence type="ECO:0000313" key="4">
    <source>
        <dbReference type="Proteomes" id="UP000250831"/>
    </source>
</evidence>
<feature type="signal peptide" evidence="1">
    <location>
        <begin position="1"/>
        <end position="19"/>
    </location>
</feature>
<keyword evidence="4" id="KW-1185">Reference proteome</keyword>
<keyword evidence="1" id="KW-0732">Signal</keyword>
<dbReference type="RefSeq" id="WP_108632003.1">
    <property type="nucleotide sequence ID" value="NZ_DAMCKI010000057.1"/>
</dbReference>
<dbReference type="PANTHER" id="PTHR23150">
    <property type="entry name" value="SULFATASE MODIFYING FACTOR 1, 2"/>
    <property type="match status" value="1"/>
</dbReference>
<dbReference type="OrthoDB" id="9773278at2"/>
<feature type="chain" id="PRO_5016695843" evidence="1">
    <location>
        <begin position="20"/>
        <end position="322"/>
    </location>
</feature>
<accession>A0A363NXZ1</accession>
<dbReference type="InterPro" id="IPR016187">
    <property type="entry name" value="CTDL_fold"/>
</dbReference>
<comment type="caution">
    <text evidence="3">The sequence shown here is derived from an EMBL/GenBank/DDBJ whole genome shotgun (WGS) entry which is preliminary data.</text>
</comment>
<dbReference type="AlphaFoldDB" id="A0A363NXZ1"/>
<evidence type="ECO:0000259" key="2">
    <source>
        <dbReference type="Pfam" id="PF03781"/>
    </source>
</evidence>
<proteinExistence type="predicted"/>
<dbReference type="Proteomes" id="UP000250831">
    <property type="component" value="Unassembled WGS sequence"/>
</dbReference>
<gene>
    <name evidence="3" type="ORF">DCO56_01490</name>
</gene>